<keyword evidence="1" id="KW-0812">Transmembrane</keyword>
<dbReference type="InterPro" id="IPR026791">
    <property type="entry name" value="DOCK"/>
</dbReference>
<reference evidence="2 3" key="1">
    <citation type="journal article" date="2019" name="Genome Biol. Evol.">
        <title>Insights into the evolution of the New World diploid cottons (Gossypium, subgenus Houzingenia) based on genome sequencing.</title>
        <authorList>
            <person name="Grover C.E."/>
            <person name="Arick M.A. 2nd"/>
            <person name="Thrash A."/>
            <person name="Conover J.L."/>
            <person name="Sanders W.S."/>
            <person name="Peterson D.G."/>
            <person name="Frelichowski J.E."/>
            <person name="Scheffler J.A."/>
            <person name="Scheffler B.E."/>
            <person name="Wendel J.F."/>
        </authorList>
    </citation>
    <scope>NUCLEOTIDE SEQUENCE [LARGE SCALE GENOMIC DNA]</scope>
    <source>
        <strain evidence="2">8</strain>
        <tissue evidence="2">Leaf</tissue>
    </source>
</reference>
<organism evidence="2 3">
    <name type="scientific">Gossypium trilobum</name>
    <dbReference type="NCBI Taxonomy" id="34281"/>
    <lineage>
        <taxon>Eukaryota</taxon>
        <taxon>Viridiplantae</taxon>
        <taxon>Streptophyta</taxon>
        <taxon>Embryophyta</taxon>
        <taxon>Tracheophyta</taxon>
        <taxon>Spermatophyta</taxon>
        <taxon>Magnoliopsida</taxon>
        <taxon>eudicotyledons</taxon>
        <taxon>Gunneridae</taxon>
        <taxon>Pentapetalae</taxon>
        <taxon>rosids</taxon>
        <taxon>malvids</taxon>
        <taxon>Malvales</taxon>
        <taxon>Malvaceae</taxon>
        <taxon>Malvoideae</taxon>
        <taxon>Gossypium</taxon>
    </lineage>
</organism>
<proteinExistence type="predicted"/>
<keyword evidence="1" id="KW-1133">Transmembrane helix</keyword>
<evidence type="ECO:0000256" key="1">
    <source>
        <dbReference type="SAM" id="Phobius"/>
    </source>
</evidence>
<gene>
    <name evidence="2" type="ORF">Gotri_008328</name>
</gene>
<protein>
    <submittedName>
        <fullName evidence="2">Uncharacterized protein</fullName>
    </submittedName>
</protein>
<accession>A0A7J9EKM2</accession>
<dbReference type="PANTHER" id="PTHR23317">
    <property type="entry name" value="DEDICATOR OF CYTOKINESIS DOCK"/>
    <property type="match status" value="1"/>
</dbReference>
<keyword evidence="3" id="KW-1185">Reference proteome</keyword>
<sequence length="553" mass="62809">VSLYLDKFSGVCQSVLHDCKLIFLQIICDHDLFVEMPGRDPSDRNYLSSVLIQELFLTWDHDDLSQRAKAARILVVVLCKHEFDARYQKPEDKLYIAQLYFPLIGQILDEMPVFYNLNAAEKREVLIVILQIVRNLDDASAVKAWQQSIARTRLFFKLLEECLVHFEHRKPADGMLIGSSSRNPVGDAPTSPKYSDKLSPAINNYLSEASRQEVRIWRTACTNYFIHCLIALLQPQGTPENGYLWQRVNSQLSSPSQPYSLREALAQAQSSRIGASAQALRESLHPILRQKLELWEENLSAAVSLQVLEISEKFSAMAASHSIATDYGKLDCLSSIIMSFFSRNQPLVFWKAFLPVFNNVFDLHGATLMARENDRFLKQVAFHLLRLAVFRNDNIRKRAVIGLQILVRVGPLAFLRLMSVGMLLLFNLTSIISSFLQSSFYFMQTARLRVMLTITLSELMSDMQVTQMKSDGTLEESGEARRLRKSLEEMADEVKSSGLLKECGLPEDALLVTPENFKENRWSWSDVKSLSGSLLLALDASLEHALLVSLKYM</sequence>
<dbReference type="AlphaFoldDB" id="A0A7J9EKM2"/>
<name>A0A7J9EKM2_9ROSI</name>
<feature type="transmembrane region" description="Helical" evidence="1">
    <location>
        <begin position="424"/>
        <end position="443"/>
    </location>
</feature>
<feature type="non-terminal residue" evidence="2">
    <location>
        <position position="553"/>
    </location>
</feature>
<dbReference type="PANTHER" id="PTHR23317:SF76">
    <property type="entry name" value="LD20667P"/>
    <property type="match status" value="1"/>
</dbReference>
<evidence type="ECO:0000313" key="3">
    <source>
        <dbReference type="Proteomes" id="UP000593568"/>
    </source>
</evidence>
<dbReference type="EMBL" id="JABEZW010000008">
    <property type="protein sequence ID" value="MBA0773025.1"/>
    <property type="molecule type" value="Genomic_DNA"/>
</dbReference>
<dbReference type="Proteomes" id="UP000593568">
    <property type="component" value="Unassembled WGS sequence"/>
</dbReference>
<keyword evidence="1" id="KW-0472">Membrane</keyword>
<dbReference type="GO" id="GO:0005085">
    <property type="term" value="F:guanyl-nucleotide exchange factor activity"/>
    <property type="evidence" value="ECO:0007669"/>
    <property type="project" value="InterPro"/>
</dbReference>
<comment type="caution">
    <text evidence="2">The sequence shown here is derived from an EMBL/GenBank/DDBJ whole genome shotgun (WGS) entry which is preliminary data.</text>
</comment>
<evidence type="ECO:0000313" key="2">
    <source>
        <dbReference type="EMBL" id="MBA0773025.1"/>
    </source>
</evidence>
<dbReference type="GO" id="GO:0007264">
    <property type="term" value="P:small GTPase-mediated signal transduction"/>
    <property type="evidence" value="ECO:0007669"/>
    <property type="project" value="InterPro"/>
</dbReference>